<dbReference type="AlphaFoldDB" id="A0A0H5CEC4"/>
<dbReference type="GO" id="GO:0009277">
    <property type="term" value="C:fungal-type cell wall"/>
    <property type="evidence" value="ECO:0007669"/>
    <property type="project" value="UniProtKB-ARBA"/>
</dbReference>
<gene>
    <name evidence="22" type="primary">BOT2</name>
    <name evidence="22" type="ORF">BN1211_3405</name>
</gene>
<reference evidence="23" key="1">
    <citation type="journal article" date="2015" name="J. Biotechnol.">
        <title>The structure of the Cyberlindnera jadinii genome and its relation to Candida utilis analyzed by the occurrence of single nucleotide polymorphisms.</title>
        <authorList>
            <person name="Rupp O."/>
            <person name="Brinkrolf K."/>
            <person name="Buerth C."/>
            <person name="Kunigo M."/>
            <person name="Schneider J."/>
            <person name="Jaenicke S."/>
            <person name="Goesmann A."/>
            <person name="Puehler A."/>
            <person name="Jaeger K.-E."/>
            <person name="Ernst J.F."/>
        </authorList>
    </citation>
    <scope>NUCLEOTIDE SEQUENCE [LARGE SCALE GENOMIC DNA]</scope>
    <source>
        <strain evidence="23">ATCC 18201 / CBS 1600 / BCRC 20928 / JCM 3617 / NBRC 0987 / NRRL Y-1542</strain>
    </source>
</reference>
<evidence type="ECO:0000256" key="5">
    <source>
        <dbReference type="ARBA" id="ARBA00012780"/>
    </source>
</evidence>
<accession>A0A0H5CEC4</accession>
<evidence type="ECO:0000256" key="17">
    <source>
        <dbReference type="ARBA" id="ARBA00042373"/>
    </source>
</evidence>
<dbReference type="SUPFAM" id="SSF51445">
    <property type="entry name" value="(Trans)glycosidases"/>
    <property type="match status" value="1"/>
</dbReference>
<dbReference type="PANTHER" id="PTHR16631">
    <property type="entry name" value="GLUCAN 1,3-BETA-GLUCOSIDASE"/>
    <property type="match status" value="1"/>
</dbReference>
<evidence type="ECO:0000256" key="12">
    <source>
        <dbReference type="ARBA" id="ARBA00023180"/>
    </source>
</evidence>
<dbReference type="EMBL" id="CDQK01000004">
    <property type="protein sequence ID" value="CEP22939.1"/>
    <property type="molecule type" value="Genomic_DNA"/>
</dbReference>
<keyword evidence="7" id="KW-0134">Cell wall</keyword>
<organism evidence="22 23">
    <name type="scientific">Cyberlindnera jadinii (strain ATCC 18201 / CBS 1600 / BCRC 20928 / JCM 3617 / NBRC 0987 / NRRL Y-1542)</name>
    <name type="common">Torula yeast</name>
    <name type="synonym">Candida utilis</name>
    <dbReference type="NCBI Taxonomy" id="983966"/>
    <lineage>
        <taxon>Eukaryota</taxon>
        <taxon>Fungi</taxon>
        <taxon>Dikarya</taxon>
        <taxon>Ascomycota</taxon>
        <taxon>Saccharomycotina</taxon>
        <taxon>Saccharomycetes</taxon>
        <taxon>Phaffomycetales</taxon>
        <taxon>Phaffomycetaceae</taxon>
        <taxon>Cyberlindnera</taxon>
    </lineage>
</organism>
<keyword evidence="10" id="KW-0378">Hydrolase</keyword>
<feature type="compositionally biased region" description="Polar residues" evidence="20">
    <location>
        <begin position="50"/>
        <end position="59"/>
    </location>
</feature>
<keyword evidence="12" id="KW-0325">Glycoprotein</keyword>
<dbReference type="GO" id="GO:0000272">
    <property type="term" value="P:polysaccharide catabolic process"/>
    <property type="evidence" value="ECO:0007669"/>
    <property type="project" value="UniProtKB-KW"/>
</dbReference>
<keyword evidence="9" id="KW-0732">Signal</keyword>
<proteinExistence type="inferred from homology"/>
<evidence type="ECO:0000256" key="13">
    <source>
        <dbReference type="ARBA" id="ARBA00023277"/>
    </source>
</evidence>
<evidence type="ECO:0000256" key="19">
    <source>
        <dbReference type="RuleBase" id="RU004335"/>
    </source>
</evidence>
<comment type="subcellular location">
    <subcellularLocation>
        <location evidence="3">Cell membrane</location>
        <topology evidence="3">Single-pass type II membrane protein</topology>
    </subcellularLocation>
    <subcellularLocation>
        <location evidence="2">Secreted</location>
        <location evidence="2">Cell wall</location>
    </subcellularLocation>
</comment>
<name>A0A0H5CEC4_CYBJN</name>
<evidence type="ECO:0000256" key="6">
    <source>
        <dbReference type="ARBA" id="ARBA00022475"/>
    </source>
</evidence>
<sequence length="834" mass="93489">MVVPVLNGRSPETGAFKEEGADDHLSVISRMSTANPTAVSAALEQATLLRSSDSTTVRSPSDVRPLDDQLGISVGGPNEEILDTVLYYVQAQQGAQSEPLPEHGHHEDAPLDQMNHVVSSAPINTLDGLVRESFLGSSQQIVDEVSPPTHETVYRRIDEVRSPSSNYDEVADAYNNTLSEPNLLSPIDPLPSHLLRSESANNDAETHSVNRMNSLRHLNDLSETSDVAASFKPQIIASPEESDRLILQDSLLRCGAIHRTHNDIALIKRALSRSKSTKADYSTGQIQSGEHGKPLLFSRNSVKRKPEVLGEQTQQLPINSVLFDDPEDLDQISELGYASSDKFNLATNESELNCLKDQIQSHKAMAKPNSPSKFMEIVKSALPFKSLYRAQDSKLNLRTADGETSKFLKENLEGLNSGVGKTKEKNHMAKRNNIFMWCLFMLLMIVMCICIPLIIILMRGSDSIVTKYLSNISPHHREELLSPFILGNNSTDGVRTGGKGEHRPRKLMRPQPLTPTIAGISKFENIPHNYQRSRELRQLMTNDNLTNVFYGIDYAPKNVISPQCGVTAKDVILDVALLSQVTSRIRTYGTQCNQTRHILNAIQLLHLNVSLSMGVWIGANEAANNEQIQELKSVLQKYPRELFESVYIGNEVLFREDETSDKLIGYIDEVKSFIRKELKWDLPVGTSELGSRVSTDVMKHCDFYGVNVDPFLNGVNAVEAGNWTHNYLTTQVDPYRRLITTRSHTPQVILSEVGWPYDGGQYRAAKAGLKEMQQFLDSFICSAKDGKRPWYFFEAFDEPWKQVYHRPNAKWETEWGLFTSDRKIKENISIPKCL</sequence>
<evidence type="ECO:0000313" key="22">
    <source>
        <dbReference type="EMBL" id="CEP22939.1"/>
    </source>
</evidence>
<keyword evidence="21" id="KW-0812">Transmembrane</keyword>
<keyword evidence="14" id="KW-0961">Cell wall biogenesis/degradation</keyword>
<dbReference type="InterPro" id="IPR017853">
    <property type="entry name" value="GH"/>
</dbReference>
<dbReference type="GO" id="GO:0009986">
    <property type="term" value="C:cell surface"/>
    <property type="evidence" value="ECO:0007669"/>
    <property type="project" value="TreeGrafter"/>
</dbReference>
<dbReference type="GO" id="GO:0042973">
    <property type="term" value="F:glucan endo-1,3-beta-D-glucosidase activity"/>
    <property type="evidence" value="ECO:0007669"/>
    <property type="project" value="UniProtKB-EC"/>
</dbReference>
<feature type="region of interest" description="Disordered" evidence="20">
    <location>
        <begin position="50"/>
        <end position="71"/>
    </location>
</feature>
<dbReference type="InterPro" id="IPR050732">
    <property type="entry name" value="Beta-glucan_modifiers"/>
</dbReference>
<evidence type="ECO:0000256" key="21">
    <source>
        <dbReference type="SAM" id="Phobius"/>
    </source>
</evidence>
<evidence type="ECO:0000313" key="23">
    <source>
        <dbReference type="Proteomes" id="UP000038830"/>
    </source>
</evidence>
<evidence type="ECO:0000256" key="3">
    <source>
        <dbReference type="ARBA" id="ARBA00004401"/>
    </source>
</evidence>
<evidence type="ECO:0000256" key="16">
    <source>
        <dbReference type="ARBA" id="ARBA00037649"/>
    </source>
</evidence>
<protein>
    <recommendedName>
        <fullName evidence="5">glucan endo-1,3-beta-D-glucosidase</fullName>
        <ecNumber evidence="5">3.2.1.39</ecNumber>
    </recommendedName>
    <alternativeName>
        <fullName evidence="18">Endo-1,3-beta-glucanase btgC</fullName>
    </alternativeName>
    <alternativeName>
        <fullName evidence="17">Laminarinase btgC</fullName>
    </alternativeName>
</protein>
<keyword evidence="15" id="KW-0624">Polysaccharide degradation</keyword>
<keyword evidence="8" id="KW-0964">Secreted</keyword>
<keyword evidence="6" id="KW-1003">Cell membrane</keyword>
<dbReference type="PANTHER" id="PTHR16631:SF17">
    <property type="entry name" value="GLUCAN ENDO-1,3-BETA-GLUCOSIDASE BTGC"/>
    <property type="match status" value="1"/>
</dbReference>
<dbReference type="Gene3D" id="3.20.20.80">
    <property type="entry name" value="Glycosidases"/>
    <property type="match status" value="1"/>
</dbReference>
<evidence type="ECO:0000256" key="20">
    <source>
        <dbReference type="SAM" id="MobiDB-lite"/>
    </source>
</evidence>
<feature type="transmembrane region" description="Helical" evidence="21">
    <location>
        <begin position="434"/>
        <end position="458"/>
    </location>
</feature>
<evidence type="ECO:0000256" key="10">
    <source>
        <dbReference type="ARBA" id="ARBA00022801"/>
    </source>
</evidence>
<evidence type="ECO:0000256" key="4">
    <source>
        <dbReference type="ARBA" id="ARBA00008773"/>
    </source>
</evidence>
<dbReference type="GO" id="GO:0005886">
    <property type="term" value="C:plasma membrane"/>
    <property type="evidence" value="ECO:0007669"/>
    <property type="project" value="UniProtKB-SubCell"/>
</dbReference>
<keyword evidence="11 21" id="KW-0472">Membrane</keyword>
<dbReference type="InterPro" id="IPR000490">
    <property type="entry name" value="Glyco_hydro_17"/>
</dbReference>
<dbReference type="Proteomes" id="UP000038830">
    <property type="component" value="Unassembled WGS sequence"/>
</dbReference>
<dbReference type="Pfam" id="PF00332">
    <property type="entry name" value="Glyco_hydro_17"/>
    <property type="match status" value="1"/>
</dbReference>
<evidence type="ECO:0000256" key="7">
    <source>
        <dbReference type="ARBA" id="ARBA00022512"/>
    </source>
</evidence>
<dbReference type="GO" id="GO:0071555">
    <property type="term" value="P:cell wall organization"/>
    <property type="evidence" value="ECO:0007669"/>
    <property type="project" value="UniProtKB-KW"/>
</dbReference>
<evidence type="ECO:0000256" key="2">
    <source>
        <dbReference type="ARBA" id="ARBA00004191"/>
    </source>
</evidence>
<evidence type="ECO:0000256" key="14">
    <source>
        <dbReference type="ARBA" id="ARBA00023316"/>
    </source>
</evidence>
<evidence type="ECO:0000256" key="9">
    <source>
        <dbReference type="ARBA" id="ARBA00022729"/>
    </source>
</evidence>
<keyword evidence="13" id="KW-0119">Carbohydrate metabolism</keyword>
<feature type="region of interest" description="Disordered" evidence="20">
    <location>
        <begin position="492"/>
        <end position="511"/>
    </location>
</feature>
<comment type="function">
    <text evidence="16">Glucanases play a role in cell expansion during growth, in cell-cell fusion during mating, and in spore release during sporulation. This enzyme may be involved in beta-glucan degradation. Active on laminarin and lichenan.</text>
</comment>
<keyword evidence="21" id="KW-1133">Transmembrane helix</keyword>
<dbReference type="GO" id="GO:0005576">
    <property type="term" value="C:extracellular region"/>
    <property type="evidence" value="ECO:0007669"/>
    <property type="project" value="TreeGrafter"/>
</dbReference>
<evidence type="ECO:0000256" key="15">
    <source>
        <dbReference type="ARBA" id="ARBA00023326"/>
    </source>
</evidence>
<evidence type="ECO:0000256" key="8">
    <source>
        <dbReference type="ARBA" id="ARBA00022525"/>
    </source>
</evidence>
<comment type="catalytic activity">
    <reaction evidence="1">
        <text>Hydrolysis of (1-&gt;3)-beta-D-glucosidic linkages in (1-&gt;3)-beta-D-glucans.</text>
        <dbReference type="EC" id="3.2.1.39"/>
    </reaction>
</comment>
<evidence type="ECO:0000256" key="18">
    <source>
        <dbReference type="ARBA" id="ARBA00043078"/>
    </source>
</evidence>
<evidence type="ECO:0000256" key="1">
    <source>
        <dbReference type="ARBA" id="ARBA00000382"/>
    </source>
</evidence>
<dbReference type="EC" id="3.2.1.39" evidence="5"/>
<evidence type="ECO:0000256" key="11">
    <source>
        <dbReference type="ARBA" id="ARBA00023136"/>
    </source>
</evidence>
<comment type="similarity">
    <text evidence="4 19">Belongs to the glycosyl hydrolase 17 family.</text>
</comment>